<protein>
    <submittedName>
        <fullName evidence="3">S-layer domain protein</fullName>
    </submittedName>
</protein>
<reference evidence="3" key="1">
    <citation type="submission" date="2013-08" db="EMBL/GenBank/DDBJ databases">
        <authorList>
            <person name="Mendez C."/>
            <person name="Richter M."/>
            <person name="Ferrer M."/>
            <person name="Sanchez J."/>
        </authorList>
    </citation>
    <scope>NUCLEOTIDE SEQUENCE</scope>
</reference>
<organism evidence="3">
    <name type="scientific">mine drainage metagenome</name>
    <dbReference type="NCBI Taxonomy" id="410659"/>
    <lineage>
        <taxon>unclassified sequences</taxon>
        <taxon>metagenomes</taxon>
        <taxon>ecological metagenomes</taxon>
    </lineage>
</organism>
<comment type="caution">
    <text evidence="3">The sequence shown here is derived from an EMBL/GenBank/DDBJ whole genome shotgun (WGS) entry which is preliminary data.</text>
</comment>
<evidence type="ECO:0000313" key="3">
    <source>
        <dbReference type="EMBL" id="EQD31263.1"/>
    </source>
</evidence>
<name>T0YDN5_9ZZZZ</name>
<keyword evidence="1" id="KW-1133">Transmembrane helix</keyword>
<feature type="transmembrane region" description="Helical" evidence="1">
    <location>
        <begin position="515"/>
        <end position="533"/>
    </location>
</feature>
<evidence type="ECO:0000259" key="2">
    <source>
        <dbReference type="Pfam" id="PF07705"/>
    </source>
</evidence>
<accession>T0YDN5</accession>
<dbReference type="InterPro" id="IPR013783">
    <property type="entry name" value="Ig-like_fold"/>
</dbReference>
<gene>
    <name evidence="3" type="ORF">B2A_13774</name>
</gene>
<dbReference type="PANTHER" id="PTHR35902">
    <property type="entry name" value="S-LAYER DOMAIN-LIKE PROTEIN-RELATED"/>
    <property type="match status" value="1"/>
</dbReference>
<keyword evidence="1" id="KW-0472">Membrane</keyword>
<reference evidence="3" key="2">
    <citation type="journal article" date="2014" name="ISME J.">
        <title>Microbial stratification in low pH oxic and suboxic macroscopic growths along an acid mine drainage.</title>
        <authorList>
            <person name="Mendez-Garcia C."/>
            <person name="Mesa V."/>
            <person name="Sprenger R.R."/>
            <person name="Richter M."/>
            <person name="Diez M.S."/>
            <person name="Solano J."/>
            <person name="Bargiela R."/>
            <person name="Golyshina O.V."/>
            <person name="Manteca A."/>
            <person name="Ramos J.L."/>
            <person name="Gallego J.R."/>
            <person name="Llorente I."/>
            <person name="Martins Dos Santos V.A."/>
            <person name="Jensen O.N."/>
            <person name="Pelaez A.I."/>
            <person name="Sanchez J."/>
            <person name="Ferrer M."/>
        </authorList>
    </citation>
    <scope>NUCLEOTIDE SEQUENCE</scope>
</reference>
<dbReference type="Gene3D" id="2.60.40.10">
    <property type="entry name" value="Immunoglobulins"/>
    <property type="match status" value="3"/>
</dbReference>
<evidence type="ECO:0000256" key="1">
    <source>
        <dbReference type="SAM" id="Phobius"/>
    </source>
</evidence>
<feature type="domain" description="CARDB" evidence="2">
    <location>
        <begin position="167"/>
        <end position="259"/>
    </location>
</feature>
<dbReference type="PANTHER" id="PTHR35902:SF3">
    <property type="entry name" value="NPCBM-ASSOCIATED, NEW3 DOMAIN OF ALPHA-GALACTOSIDASE"/>
    <property type="match status" value="1"/>
</dbReference>
<dbReference type="AlphaFoldDB" id="T0YDN5"/>
<dbReference type="EMBL" id="AUZZ01009984">
    <property type="protein sequence ID" value="EQD31263.1"/>
    <property type="molecule type" value="Genomic_DNA"/>
</dbReference>
<dbReference type="InterPro" id="IPR011635">
    <property type="entry name" value="CARDB"/>
</dbReference>
<sequence>MYDKRTRKHFSMALIAYLSFAMLALMALPAYAQSSSALAGAGDNMLSLSGVSIYPSPVIAGGNVTISFRLFNSYSEALSDVNLGLTTTSQIFNVSPSNTYMLSSIGSGVYGGLGYNVFTYTFHLPSTLISGLYTIDVIANYRVSVGTPGTEVPGESIMPITFYVHGKPNLQLNILPTSQVSPGNTMQYQLSVSNSGGGTARNITVKLLGSNTVTPFGNDVFSLGNIAPGAQAQMAGGMAISESAKAGSNNITAQVSYSTSIGSVSYNTTIPVSIYIGQPDIAISATGSTPQELYAGGNATLALEIQNVGDGYARNLTVNISGSSNLNIGSSARSFFIGALAPGQSVAESVFVSANSTYSNNAALYASVHYLHADYTNATSVSIPVSISIAPSAIFSISNVSDSIYPGAAYSAVTFNITNIGNIAAKQVVLSLQSIYPISPIAGNAYLKELAPGQSTSATFYVSVDTTGKPGEYPVTLYEQWKQPNAANSMQFTGSDSYYATVYSSNSGSSSGSSAIYETLLAVVVIIILVLLYKRIAKSKPKNTKTKK</sequence>
<keyword evidence="1" id="KW-0812">Transmembrane</keyword>
<proteinExistence type="predicted"/>
<dbReference type="Pfam" id="PF07705">
    <property type="entry name" value="CARDB"/>
    <property type="match status" value="1"/>
</dbReference>